<dbReference type="Gene3D" id="2.30.30.140">
    <property type="match status" value="2"/>
</dbReference>
<reference evidence="6" key="1">
    <citation type="submission" date="2021-01" db="EMBL/GenBank/DDBJ databases">
        <authorList>
            <person name="Corre E."/>
            <person name="Pelletier E."/>
            <person name="Niang G."/>
            <person name="Scheremetjew M."/>
            <person name="Finn R."/>
            <person name="Kale V."/>
            <person name="Holt S."/>
            <person name="Cochrane G."/>
            <person name="Meng A."/>
            <person name="Brown T."/>
            <person name="Cohen L."/>
        </authorList>
    </citation>
    <scope>NUCLEOTIDE SEQUENCE</scope>
    <source>
        <strain evidence="6">CCMP1510</strain>
    </source>
</reference>
<sequence>MSLVVSDGSTNIVPKSKSFQIPVRDWANGLGLVEEKVNELNEVADRLVDLEEADDRMLCSITKHWGKCVRFRFLRALNRDHICDDTSIAVIDADIDQELESSQLKKKKKSQRQESSIEKKEKRVTPIEKRSKLKKIPSPTPSIFSSSSAEIEEDVPQQIEEHMESDEKKRNDDTTDFRLGDEIEARYLGNRTRYYRGIIVQVCADGTYCIDYDDGDKESNVQKKYIRYPKNKNNKASDKASYFWEGDIVEAMFKKRMPFFPARIIRRRSDGTFDLEFGDASIKEFRVQSKYIRKLNSDGENNHDDNLEDSDDEIIGAPLKEILPTTTTKKRRKSPSLAPRKKKKPPSKDCTDIIVSTQNNKEEEQPAPDSNFVEVEATPAQTWIQCEACEKWRPVSSNYIAHDKWTCKDHPDPAWACCDIPMPDFSDTVEVVSCSKCGSEFAALGDHRGLCTTCEPPSKKSRYRCWNTQNKKFSSLWVHNHLNRSAHVRFTSDTNPRQTTSTHGRKAAKKYDIYSKKKTVDEILAIPGALLHFVYDLNRGWATVHDPVTGEIIEPTKALMPPQFTKEEEEPRVVSL</sequence>
<dbReference type="AlphaFoldDB" id="A0A7S3JSF2"/>
<dbReference type="CDD" id="cd04508">
    <property type="entry name" value="Tudor_SF"/>
    <property type="match status" value="2"/>
</dbReference>
<dbReference type="PROSITE" id="PS51050">
    <property type="entry name" value="ZF_CW"/>
    <property type="match status" value="1"/>
</dbReference>
<evidence type="ECO:0000256" key="3">
    <source>
        <dbReference type="ARBA" id="ARBA00022833"/>
    </source>
</evidence>
<accession>A0A7S3JSF2</accession>
<gene>
    <name evidence="6" type="ORF">ALAG00032_LOCUS4209</name>
</gene>
<keyword evidence="3" id="KW-0862">Zinc</keyword>
<dbReference type="InterPro" id="IPR011124">
    <property type="entry name" value="Znf_CW"/>
</dbReference>
<dbReference type="EMBL" id="HBIJ01005979">
    <property type="protein sequence ID" value="CAE0363468.1"/>
    <property type="molecule type" value="Transcribed_RNA"/>
</dbReference>
<feature type="compositionally biased region" description="Basic residues" evidence="4">
    <location>
        <begin position="328"/>
        <end position="345"/>
    </location>
</feature>
<feature type="domain" description="CW-type" evidence="5">
    <location>
        <begin position="377"/>
        <end position="426"/>
    </location>
</feature>
<dbReference type="Gene3D" id="3.30.40.100">
    <property type="match status" value="1"/>
</dbReference>
<dbReference type="Pfam" id="PF07496">
    <property type="entry name" value="zf-CW"/>
    <property type="match status" value="1"/>
</dbReference>
<proteinExistence type="predicted"/>
<keyword evidence="2" id="KW-0863">Zinc-finger</keyword>
<feature type="compositionally biased region" description="Basic and acidic residues" evidence="4">
    <location>
        <begin position="111"/>
        <end position="130"/>
    </location>
</feature>
<protein>
    <recommendedName>
        <fullName evidence="5">CW-type domain-containing protein</fullName>
    </recommendedName>
</protein>
<feature type="region of interest" description="Disordered" evidence="4">
    <location>
        <begin position="296"/>
        <end position="352"/>
    </location>
</feature>
<evidence type="ECO:0000256" key="4">
    <source>
        <dbReference type="SAM" id="MobiDB-lite"/>
    </source>
</evidence>
<feature type="compositionally biased region" description="Basic and acidic residues" evidence="4">
    <location>
        <begin position="296"/>
        <end position="305"/>
    </location>
</feature>
<name>A0A7S3JSF2_9STRA</name>
<feature type="region of interest" description="Disordered" evidence="4">
    <location>
        <begin position="103"/>
        <end position="175"/>
    </location>
</feature>
<evidence type="ECO:0000256" key="2">
    <source>
        <dbReference type="ARBA" id="ARBA00022771"/>
    </source>
</evidence>
<dbReference type="GO" id="GO:0008270">
    <property type="term" value="F:zinc ion binding"/>
    <property type="evidence" value="ECO:0007669"/>
    <property type="project" value="UniProtKB-KW"/>
</dbReference>
<evidence type="ECO:0000313" key="6">
    <source>
        <dbReference type="EMBL" id="CAE0363468.1"/>
    </source>
</evidence>
<feature type="compositionally biased region" description="Basic and acidic residues" evidence="4">
    <location>
        <begin position="159"/>
        <end position="175"/>
    </location>
</feature>
<organism evidence="6">
    <name type="scientific">Aureoumbra lagunensis</name>
    <dbReference type="NCBI Taxonomy" id="44058"/>
    <lineage>
        <taxon>Eukaryota</taxon>
        <taxon>Sar</taxon>
        <taxon>Stramenopiles</taxon>
        <taxon>Ochrophyta</taxon>
        <taxon>Pelagophyceae</taxon>
        <taxon>Pelagomonadales</taxon>
        <taxon>Aureoumbra</taxon>
    </lineage>
</organism>
<evidence type="ECO:0000259" key="5">
    <source>
        <dbReference type="PROSITE" id="PS51050"/>
    </source>
</evidence>
<keyword evidence="1" id="KW-0479">Metal-binding</keyword>
<evidence type="ECO:0000256" key="1">
    <source>
        <dbReference type="ARBA" id="ARBA00022723"/>
    </source>
</evidence>